<dbReference type="EMBL" id="LHQL01000001">
    <property type="protein sequence ID" value="OOQ55351.1"/>
    <property type="molecule type" value="Genomic_DNA"/>
</dbReference>
<dbReference type="InterPro" id="IPR036508">
    <property type="entry name" value="Chitin-bd_dom_sf"/>
</dbReference>
<gene>
    <name evidence="3" type="ORF">AFM16_04955</name>
</gene>
<dbReference type="RefSeq" id="WP_359730618.1">
    <property type="nucleotide sequence ID" value="NZ_JBEZBU010000001.1"/>
</dbReference>
<comment type="caution">
    <text evidence="3">The sequence shown here is derived from an EMBL/GenBank/DDBJ whole genome shotgun (WGS) entry which is preliminary data.</text>
</comment>
<protein>
    <recommendedName>
        <fullName evidence="2">Chitin-binding type-2 domain-containing protein</fullName>
    </recommendedName>
</protein>
<reference evidence="3 4" key="1">
    <citation type="submission" date="2015-07" db="EMBL/GenBank/DDBJ databases">
        <title>Draft Genome Sequence of Streptomyces antibioticus, IMRU 3720 reveals insights in the evolution of actinomycin biosynthetic gene clusters in Streptomyces.</title>
        <authorList>
            <person name="Crnovcic I."/>
            <person name="Ruckert C."/>
            <person name="Kalinowksi J."/>
            <person name="Keller U."/>
        </authorList>
    </citation>
    <scope>NUCLEOTIDE SEQUENCE [LARGE SCALE GENOMIC DNA]</scope>
    <source>
        <strain evidence="3 4">DSM 41481</strain>
    </source>
</reference>
<evidence type="ECO:0000256" key="1">
    <source>
        <dbReference type="SAM" id="SignalP"/>
    </source>
</evidence>
<organism evidence="3 4">
    <name type="scientific">Streptomyces antibioticus</name>
    <dbReference type="NCBI Taxonomy" id="1890"/>
    <lineage>
        <taxon>Bacteria</taxon>
        <taxon>Bacillati</taxon>
        <taxon>Actinomycetota</taxon>
        <taxon>Actinomycetes</taxon>
        <taxon>Kitasatosporales</taxon>
        <taxon>Streptomycetaceae</taxon>
        <taxon>Streptomyces</taxon>
    </lineage>
</organism>
<accession>A0ABX3LSR3</accession>
<dbReference type="Pfam" id="PF01607">
    <property type="entry name" value="CBM_14"/>
    <property type="match status" value="1"/>
</dbReference>
<dbReference type="InterPro" id="IPR002557">
    <property type="entry name" value="Chitin-bd_dom"/>
</dbReference>
<sequence length="97" mass="10310">MEVAVASLFSRTVACAALVLAGVVAPATTSQAATAPVGFECESEGFHGDPDEPQKFHRCVDFGDGTFTQFDFWCSPGTIWDQSLTTCNHPWAVSPGQ</sequence>
<feature type="domain" description="Chitin-binding type-2" evidence="2">
    <location>
        <begin position="39"/>
        <end position="96"/>
    </location>
</feature>
<keyword evidence="4" id="KW-1185">Reference proteome</keyword>
<feature type="chain" id="PRO_5047308818" description="Chitin-binding type-2 domain-containing protein" evidence="1">
    <location>
        <begin position="33"/>
        <end position="97"/>
    </location>
</feature>
<proteinExistence type="predicted"/>
<name>A0ABX3LSR3_STRAT</name>
<dbReference type="SUPFAM" id="SSF57625">
    <property type="entry name" value="Invertebrate chitin-binding proteins"/>
    <property type="match status" value="1"/>
</dbReference>
<evidence type="ECO:0000259" key="2">
    <source>
        <dbReference type="SMART" id="SM00494"/>
    </source>
</evidence>
<dbReference type="SMART" id="SM00494">
    <property type="entry name" value="ChtBD2"/>
    <property type="match status" value="1"/>
</dbReference>
<feature type="signal peptide" evidence="1">
    <location>
        <begin position="1"/>
        <end position="32"/>
    </location>
</feature>
<dbReference type="Gene3D" id="2.170.140.10">
    <property type="entry name" value="Chitin binding domain"/>
    <property type="match status" value="1"/>
</dbReference>
<evidence type="ECO:0000313" key="4">
    <source>
        <dbReference type="Proteomes" id="UP000190306"/>
    </source>
</evidence>
<evidence type="ECO:0000313" key="3">
    <source>
        <dbReference type="EMBL" id="OOQ55351.1"/>
    </source>
</evidence>
<keyword evidence="1" id="KW-0732">Signal</keyword>
<dbReference type="Proteomes" id="UP000190306">
    <property type="component" value="Chromosome"/>
</dbReference>